<proteinExistence type="predicted"/>
<sequence>MTSSKDPILAAFGSRVRQLRKERSLSQEALADEAGLDRSYIGQVERGEKNVSLSNICRISNALNVPPQSLLETIYVHQE</sequence>
<organism evidence="3 4">
    <name type="scientific">Rhodobacter capsulatus</name>
    <name type="common">Rhodopseudomonas capsulata</name>
    <dbReference type="NCBI Taxonomy" id="1061"/>
    <lineage>
        <taxon>Bacteria</taxon>
        <taxon>Pseudomonadati</taxon>
        <taxon>Pseudomonadota</taxon>
        <taxon>Alphaproteobacteria</taxon>
        <taxon>Rhodobacterales</taxon>
        <taxon>Rhodobacter group</taxon>
        <taxon>Rhodobacter</taxon>
    </lineage>
</organism>
<dbReference type="OrthoDB" id="9815697at2"/>
<feature type="domain" description="HTH cro/C1-type" evidence="2">
    <location>
        <begin position="16"/>
        <end position="70"/>
    </location>
</feature>
<dbReference type="GO" id="GO:0003677">
    <property type="term" value="F:DNA binding"/>
    <property type="evidence" value="ECO:0007669"/>
    <property type="project" value="UniProtKB-KW"/>
</dbReference>
<keyword evidence="1" id="KW-0238">DNA-binding</keyword>
<dbReference type="SMART" id="SM00530">
    <property type="entry name" value="HTH_XRE"/>
    <property type="match status" value="1"/>
</dbReference>
<evidence type="ECO:0000259" key="2">
    <source>
        <dbReference type="PROSITE" id="PS50943"/>
    </source>
</evidence>
<dbReference type="InterPro" id="IPR010982">
    <property type="entry name" value="Lambda_DNA-bd_dom_sf"/>
</dbReference>
<dbReference type="InterPro" id="IPR050807">
    <property type="entry name" value="TransReg_Diox_bact_type"/>
</dbReference>
<dbReference type="Pfam" id="PF01381">
    <property type="entry name" value="HTH_3"/>
    <property type="match status" value="1"/>
</dbReference>
<dbReference type="PANTHER" id="PTHR46797:SF1">
    <property type="entry name" value="METHYLPHOSPHONATE SYNTHASE"/>
    <property type="match status" value="1"/>
</dbReference>
<dbReference type="PROSITE" id="PS50943">
    <property type="entry name" value="HTH_CROC1"/>
    <property type="match status" value="1"/>
</dbReference>
<dbReference type="SUPFAM" id="SSF47413">
    <property type="entry name" value="lambda repressor-like DNA-binding domains"/>
    <property type="match status" value="1"/>
</dbReference>
<evidence type="ECO:0000256" key="1">
    <source>
        <dbReference type="ARBA" id="ARBA00023125"/>
    </source>
</evidence>
<dbReference type="GO" id="GO:0005829">
    <property type="term" value="C:cytosol"/>
    <property type="evidence" value="ECO:0007669"/>
    <property type="project" value="TreeGrafter"/>
</dbReference>
<dbReference type="Gene3D" id="1.10.260.40">
    <property type="entry name" value="lambda repressor-like DNA-binding domains"/>
    <property type="match status" value="1"/>
</dbReference>
<name>A0A4U1K003_RHOCA</name>
<dbReference type="Proteomes" id="UP000310597">
    <property type="component" value="Unassembled WGS sequence"/>
</dbReference>
<dbReference type="PANTHER" id="PTHR46797">
    <property type="entry name" value="HTH-TYPE TRANSCRIPTIONAL REGULATOR"/>
    <property type="match status" value="1"/>
</dbReference>
<comment type="caution">
    <text evidence="3">The sequence shown here is derived from an EMBL/GenBank/DDBJ whole genome shotgun (WGS) entry which is preliminary data.</text>
</comment>
<dbReference type="CDD" id="cd00093">
    <property type="entry name" value="HTH_XRE"/>
    <property type="match status" value="1"/>
</dbReference>
<gene>
    <name evidence="3" type="ORF">FBT96_03805</name>
</gene>
<reference evidence="3 4" key="1">
    <citation type="submission" date="2019-04" db="EMBL/GenBank/DDBJ databases">
        <title>Draft Whole-Genome sequence of the purple photosynthetic bacterium Rhodobacter capsulatus SP108 with an indigenous class A beta-lactamase.</title>
        <authorList>
            <person name="Robertson S."/>
            <person name="Meyer T.E."/>
            <person name="Kyndt J.A."/>
        </authorList>
    </citation>
    <scope>NUCLEOTIDE SEQUENCE [LARGE SCALE GENOMIC DNA]</scope>
    <source>
        <strain evidence="3 4">SP108</strain>
    </source>
</reference>
<evidence type="ECO:0000313" key="3">
    <source>
        <dbReference type="EMBL" id="TKD25122.1"/>
    </source>
</evidence>
<dbReference type="EMBL" id="SWJZ01000012">
    <property type="protein sequence ID" value="TKD25122.1"/>
    <property type="molecule type" value="Genomic_DNA"/>
</dbReference>
<accession>A0A4U1K003</accession>
<dbReference type="GO" id="GO:0003700">
    <property type="term" value="F:DNA-binding transcription factor activity"/>
    <property type="evidence" value="ECO:0007669"/>
    <property type="project" value="TreeGrafter"/>
</dbReference>
<protein>
    <submittedName>
        <fullName evidence="3">Helix-turn-helix transcriptional regulator</fullName>
    </submittedName>
</protein>
<evidence type="ECO:0000313" key="4">
    <source>
        <dbReference type="Proteomes" id="UP000310597"/>
    </source>
</evidence>
<dbReference type="RefSeq" id="WP_136905023.1">
    <property type="nucleotide sequence ID" value="NZ_SWJZ01000012.1"/>
</dbReference>
<dbReference type="AlphaFoldDB" id="A0A4U1K003"/>
<dbReference type="InterPro" id="IPR001387">
    <property type="entry name" value="Cro/C1-type_HTH"/>
</dbReference>